<keyword evidence="1" id="KW-0560">Oxidoreductase</keyword>
<dbReference type="HOGENOM" id="CLU_2688071_0_0_1"/>
<reference evidence="2 3" key="1">
    <citation type="submission" date="2014-04" db="EMBL/GenBank/DDBJ databases">
        <title>Evolutionary Origins and Diversification of the Mycorrhizal Mutualists.</title>
        <authorList>
            <consortium name="DOE Joint Genome Institute"/>
            <consortium name="Mycorrhizal Genomics Consortium"/>
            <person name="Kohler A."/>
            <person name="Kuo A."/>
            <person name="Nagy L.G."/>
            <person name="Floudas D."/>
            <person name="Copeland A."/>
            <person name="Barry K.W."/>
            <person name="Cichocki N."/>
            <person name="Veneault-Fourrey C."/>
            <person name="LaButti K."/>
            <person name="Lindquist E.A."/>
            <person name="Lipzen A."/>
            <person name="Lundell T."/>
            <person name="Morin E."/>
            <person name="Murat C."/>
            <person name="Riley R."/>
            <person name="Ohm R."/>
            <person name="Sun H."/>
            <person name="Tunlid A."/>
            <person name="Henrissat B."/>
            <person name="Grigoriev I.V."/>
            <person name="Hibbett D.S."/>
            <person name="Martin F."/>
        </authorList>
    </citation>
    <scope>NUCLEOTIDE SEQUENCE [LARGE SCALE GENOMIC DNA]</scope>
    <source>
        <strain evidence="2 3">FD-317 M1</strain>
    </source>
</reference>
<organism evidence="2 3">
    <name type="scientific">Collybiopsis luxurians FD-317 M1</name>
    <dbReference type="NCBI Taxonomy" id="944289"/>
    <lineage>
        <taxon>Eukaryota</taxon>
        <taxon>Fungi</taxon>
        <taxon>Dikarya</taxon>
        <taxon>Basidiomycota</taxon>
        <taxon>Agaricomycotina</taxon>
        <taxon>Agaricomycetes</taxon>
        <taxon>Agaricomycetidae</taxon>
        <taxon>Agaricales</taxon>
        <taxon>Marasmiineae</taxon>
        <taxon>Omphalotaceae</taxon>
        <taxon>Collybiopsis</taxon>
        <taxon>Collybiopsis luxurians</taxon>
    </lineage>
</organism>
<dbReference type="PANTHER" id="PTHR43157">
    <property type="entry name" value="PHOSPHATIDYLINOSITOL-GLYCAN BIOSYNTHESIS CLASS F PROTEIN-RELATED"/>
    <property type="match status" value="1"/>
</dbReference>
<dbReference type="PANTHER" id="PTHR43157:SF31">
    <property type="entry name" value="PHOSPHATIDYLINOSITOL-GLYCAN BIOSYNTHESIS CLASS F PROTEIN"/>
    <property type="match status" value="1"/>
</dbReference>
<dbReference type="SUPFAM" id="SSF51735">
    <property type="entry name" value="NAD(P)-binding Rossmann-fold domains"/>
    <property type="match status" value="1"/>
</dbReference>
<dbReference type="OrthoDB" id="542013at2759"/>
<keyword evidence="3" id="KW-1185">Reference proteome</keyword>
<gene>
    <name evidence="2" type="ORF">GYMLUDRAFT_599750</name>
</gene>
<dbReference type="Gene3D" id="3.40.50.720">
    <property type="entry name" value="NAD(P)-binding Rossmann-like Domain"/>
    <property type="match status" value="1"/>
</dbReference>
<evidence type="ECO:0000313" key="2">
    <source>
        <dbReference type="EMBL" id="KIK60989.1"/>
    </source>
</evidence>
<proteinExistence type="predicted"/>
<protein>
    <submittedName>
        <fullName evidence="2">Uncharacterized protein</fullName>
    </submittedName>
</protein>
<dbReference type="Proteomes" id="UP000053593">
    <property type="component" value="Unassembled WGS sequence"/>
</dbReference>
<sequence>MGHLTLWRFIREQYQTIKPVETVDLTGRTVIVTGANNGLGFEAAKHFARMNPERLILACRNREKGNEAVSSAYI</sequence>
<dbReference type="AlphaFoldDB" id="A0A0D0CEN0"/>
<accession>A0A0D0CEN0</accession>
<evidence type="ECO:0000256" key="1">
    <source>
        <dbReference type="ARBA" id="ARBA00023002"/>
    </source>
</evidence>
<evidence type="ECO:0000313" key="3">
    <source>
        <dbReference type="Proteomes" id="UP000053593"/>
    </source>
</evidence>
<dbReference type="InterPro" id="IPR036291">
    <property type="entry name" value="NAD(P)-bd_dom_sf"/>
</dbReference>
<dbReference type="EMBL" id="KN834773">
    <property type="protein sequence ID" value="KIK60989.1"/>
    <property type="molecule type" value="Genomic_DNA"/>
</dbReference>
<dbReference type="GO" id="GO:0016491">
    <property type="term" value="F:oxidoreductase activity"/>
    <property type="evidence" value="ECO:0007669"/>
    <property type="project" value="UniProtKB-KW"/>
</dbReference>
<name>A0A0D0CEN0_9AGAR</name>